<evidence type="ECO:0000313" key="3">
    <source>
        <dbReference type="EMBL" id="TCO22305.1"/>
    </source>
</evidence>
<feature type="region of interest" description="Disordered" evidence="1">
    <location>
        <begin position="118"/>
        <end position="142"/>
    </location>
</feature>
<dbReference type="InterPro" id="IPR029068">
    <property type="entry name" value="Glyas_Bleomycin-R_OHBP_Dase"/>
</dbReference>
<dbReference type="PANTHER" id="PTHR36503:SF3">
    <property type="entry name" value="BLR0126 PROTEIN"/>
    <property type="match status" value="1"/>
</dbReference>
<dbReference type="PROSITE" id="PS51819">
    <property type="entry name" value="VOC"/>
    <property type="match status" value="1"/>
</dbReference>
<protein>
    <submittedName>
        <fullName evidence="3">Lactoylglutathione lyase</fullName>
    </submittedName>
</protein>
<accession>A0A4R2H7B5</accession>
<evidence type="ECO:0000313" key="4">
    <source>
        <dbReference type="Proteomes" id="UP000294508"/>
    </source>
</evidence>
<proteinExistence type="predicted"/>
<keyword evidence="4" id="KW-1185">Reference proteome</keyword>
<dbReference type="Gene3D" id="3.10.180.10">
    <property type="entry name" value="2,3-Dihydroxybiphenyl 1,2-Dioxygenase, domain 1"/>
    <property type="match status" value="1"/>
</dbReference>
<evidence type="ECO:0000259" key="2">
    <source>
        <dbReference type="PROSITE" id="PS51819"/>
    </source>
</evidence>
<comment type="caution">
    <text evidence="3">The sequence shown here is derived from an EMBL/GenBank/DDBJ whole genome shotgun (WGS) entry which is preliminary data.</text>
</comment>
<dbReference type="GO" id="GO:0016829">
    <property type="term" value="F:lyase activity"/>
    <property type="evidence" value="ECO:0007669"/>
    <property type="project" value="UniProtKB-KW"/>
</dbReference>
<evidence type="ECO:0000256" key="1">
    <source>
        <dbReference type="SAM" id="MobiDB-lite"/>
    </source>
</evidence>
<sequence length="142" mass="15287">MILYVEDLERSVEFYRDVIGLPYKFTDAGYAEFGTDGTRFALYERRRAEWLTGQAVSPGPAAEIVLVVEDVDACADRLAAQGVTVLSGPADRPWGHRTVHIADPDGFVVEFAQEIPRRRGRVSGGSGGDDGSGAASGGDEPR</sequence>
<dbReference type="AlphaFoldDB" id="A0A4R2H7B5"/>
<dbReference type="PANTHER" id="PTHR36503">
    <property type="entry name" value="BLR2520 PROTEIN"/>
    <property type="match status" value="1"/>
</dbReference>
<feature type="domain" description="VOC" evidence="2">
    <location>
        <begin position="1"/>
        <end position="114"/>
    </location>
</feature>
<organism evidence="3 4">
    <name type="scientific">Kribbella steppae</name>
    <dbReference type="NCBI Taxonomy" id="2512223"/>
    <lineage>
        <taxon>Bacteria</taxon>
        <taxon>Bacillati</taxon>
        <taxon>Actinomycetota</taxon>
        <taxon>Actinomycetes</taxon>
        <taxon>Propionibacteriales</taxon>
        <taxon>Kribbellaceae</taxon>
        <taxon>Kribbella</taxon>
    </lineage>
</organism>
<dbReference type="EMBL" id="SLWN01000010">
    <property type="protein sequence ID" value="TCO22305.1"/>
    <property type="molecule type" value="Genomic_DNA"/>
</dbReference>
<dbReference type="InterPro" id="IPR004360">
    <property type="entry name" value="Glyas_Fos-R_dOase_dom"/>
</dbReference>
<name>A0A4R2H7B5_9ACTN</name>
<dbReference type="Pfam" id="PF00903">
    <property type="entry name" value="Glyoxalase"/>
    <property type="match status" value="1"/>
</dbReference>
<dbReference type="CDD" id="cd07264">
    <property type="entry name" value="VOC_like"/>
    <property type="match status" value="1"/>
</dbReference>
<dbReference type="Proteomes" id="UP000294508">
    <property type="component" value="Unassembled WGS sequence"/>
</dbReference>
<gene>
    <name evidence="3" type="ORF">EV652_110291</name>
</gene>
<feature type="compositionally biased region" description="Gly residues" evidence="1">
    <location>
        <begin position="122"/>
        <end position="136"/>
    </location>
</feature>
<reference evidence="3 4" key="1">
    <citation type="journal article" date="2015" name="Stand. Genomic Sci.">
        <title>Genomic Encyclopedia of Bacterial and Archaeal Type Strains, Phase III: the genomes of soil and plant-associated and newly described type strains.</title>
        <authorList>
            <person name="Whitman W.B."/>
            <person name="Woyke T."/>
            <person name="Klenk H.P."/>
            <person name="Zhou Y."/>
            <person name="Lilburn T.G."/>
            <person name="Beck B.J."/>
            <person name="De Vos P."/>
            <person name="Vandamme P."/>
            <person name="Eisen J.A."/>
            <person name="Garrity G."/>
            <person name="Hugenholtz P."/>
            <person name="Kyrpides N.C."/>
        </authorList>
    </citation>
    <scope>NUCLEOTIDE SEQUENCE [LARGE SCALE GENOMIC DNA]</scope>
    <source>
        <strain evidence="3 4">VKM Ac-2572</strain>
    </source>
</reference>
<dbReference type="SUPFAM" id="SSF54593">
    <property type="entry name" value="Glyoxalase/Bleomycin resistance protein/Dihydroxybiphenyl dioxygenase"/>
    <property type="match status" value="1"/>
</dbReference>
<keyword evidence="3" id="KW-0456">Lyase</keyword>
<dbReference type="InterPro" id="IPR037523">
    <property type="entry name" value="VOC_core"/>
</dbReference>